<feature type="chain" id="PRO_5021815237" description="Glycoside hydrolase family 42 N-terminal domain-containing protein" evidence="1">
    <location>
        <begin position="20"/>
        <end position="744"/>
    </location>
</feature>
<protein>
    <recommendedName>
        <fullName evidence="4">Glycoside hydrolase family 42 N-terminal domain-containing protein</fullName>
    </recommendedName>
</protein>
<dbReference type="SUPFAM" id="SSF51445">
    <property type="entry name" value="(Trans)glycosidases"/>
    <property type="match status" value="1"/>
</dbReference>
<feature type="signal peptide" evidence="1">
    <location>
        <begin position="1"/>
        <end position="19"/>
    </location>
</feature>
<reference evidence="2 3" key="1">
    <citation type="submission" date="2019-02" db="EMBL/GenBank/DDBJ databases">
        <title>Deep-cultivation of Planctomycetes and their phenomic and genomic characterization uncovers novel biology.</title>
        <authorList>
            <person name="Wiegand S."/>
            <person name="Jogler M."/>
            <person name="Boedeker C."/>
            <person name="Pinto D."/>
            <person name="Vollmers J."/>
            <person name="Rivas-Marin E."/>
            <person name="Kohn T."/>
            <person name="Peeters S.H."/>
            <person name="Heuer A."/>
            <person name="Rast P."/>
            <person name="Oberbeckmann S."/>
            <person name="Bunk B."/>
            <person name="Jeske O."/>
            <person name="Meyerdierks A."/>
            <person name="Storesund J.E."/>
            <person name="Kallscheuer N."/>
            <person name="Luecker S."/>
            <person name="Lage O.M."/>
            <person name="Pohl T."/>
            <person name="Merkel B.J."/>
            <person name="Hornburger P."/>
            <person name="Mueller R.-W."/>
            <person name="Bruemmer F."/>
            <person name="Labrenz M."/>
            <person name="Spormann A.M."/>
            <person name="Op den Camp H."/>
            <person name="Overmann J."/>
            <person name="Amann R."/>
            <person name="Jetten M.S.M."/>
            <person name="Mascher T."/>
            <person name="Medema M.H."/>
            <person name="Devos D.P."/>
            <person name="Kaster A.-K."/>
            <person name="Ovreas L."/>
            <person name="Rohde M."/>
            <person name="Galperin M.Y."/>
            <person name="Jogler C."/>
        </authorList>
    </citation>
    <scope>NUCLEOTIDE SEQUENCE [LARGE SCALE GENOMIC DNA]</scope>
    <source>
        <strain evidence="2 3">Pan189</strain>
    </source>
</reference>
<organism evidence="2 3">
    <name type="scientific">Stratiformator vulcanicus</name>
    <dbReference type="NCBI Taxonomy" id="2527980"/>
    <lineage>
        <taxon>Bacteria</taxon>
        <taxon>Pseudomonadati</taxon>
        <taxon>Planctomycetota</taxon>
        <taxon>Planctomycetia</taxon>
        <taxon>Planctomycetales</taxon>
        <taxon>Planctomycetaceae</taxon>
        <taxon>Stratiformator</taxon>
    </lineage>
</organism>
<dbReference type="EMBL" id="CP036268">
    <property type="protein sequence ID" value="QDT36285.1"/>
    <property type="molecule type" value="Genomic_DNA"/>
</dbReference>
<dbReference type="KEGG" id="svp:Pan189_06410"/>
<keyword evidence="1" id="KW-0732">Signal</keyword>
<gene>
    <name evidence="2" type="ORF">Pan189_06410</name>
</gene>
<name>A0A517QXA3_9PLAN</name>
<dbReference type="InterPro" id="IPR017853">
    <property type="entry name" value="GH"/>
</dbReference>
<dbReference type="AlphaFoldDB" id="A0A517QXA3"/>
<dbReference type="Gene3D" id="3.20.20.80">
    <property type="entry name" value="Glycosidases"/>
    <property type="match status" value="1"/>
</dbReference>
<dbReference type="OrthoDB" id="9146353at2"/>
<dbReference type="Proteomes" id="UP000317318">
    <property type="component" value="Chromosome"/>
</dbReference>
<accession>A0A517QXA3</accession>
<evidence type="ECO:0000256" key="1">
    <source>
        <dbReference type="SAM" id="SignalP"/>
    </source>
</evidence>
<dbReference type="RefSeq" id="WP_145362497.1">
    <property type="nucleotide sequence ID" value="NZ_CP036268.1"/>
</dbReference>
<keyword evidence="3" id="KW-1185">Reference proteome</keyword>
<evidence type="ECO:0000313" key="3">
    <source>
        <dbReference type="Proteomes" id="UP000317318"/>
    </source>
</evidence>
<evidence type="ECO:0008006" key="4">
    <source>
        <dbReference type="Google" id="ProtNLM"/>
    </source>
</evidence>
<proteinExistence type="predicted"/>
<sequence precursor="true">MRSLIFSAILVAVPMVALAESGTWAFKPGDDAFTDDALLDLRYLNEDESGQNGFVRLSEDGDDFVLGDGTPARFWAIGTGLYSKSAEEMEEHCRFLAKIGVNMARLHTTVCNKKEGSKITDVNQKTIDGIFRFLAAAKKNGIYVTISPFYGHFNTPESWELEGYTGKYPWGALFIEERMQDAYKVWTKKLYTTVNPHTGLAIKDDPTVAIIQVHNEDSLLFWTNSRIPDVSMRKLERAYSDFLTEKYGSLAAASKAWDGHKWKRDDLDNGILGLLDIYQMTMDVSGRLEKRLRDQTEFYTTYQRDFYARMGSYLRDDLGCKQLLNATNWQTANNLKMKALERYTYDALDVDAENIYVGRGYAHKAPDGTHGYRINKGDFIVSESTLYKPLDLSTTLKQTVGHPTMLTETSWKHPNLYQSEGPFLVAAHTSLTGFDAAFWFSAGAARYEKDMARRFWTINGEHPILKWTFSTPMHAGMLPANSLLFREGYVEQSDVLVKEVRSVESMYRREPAPLDDREIDGVTDESNLLTSTKTPDGRISPVALLVGRCVSEIAAEEDDLIVEDFSDRLDAEEQTITSTTDELKWDYGDGIFTLDAPAAQGVTGFLKKAGGRFELSDVTIDSTNDYATVQLVSMDGMSLADSEKILVQVGTTARRTGWSTKPTTEAFGRNKEEVEGEEITSLGEDPYQIANTQVTLILKNSNISKAMLLDVNGYPAKEVGIASDKAGIVHVTLPEDTMYLVLSK</sequence>
<evidence type="ECO:0000313" key="2">
    <source>
        <dbReference type="EMBL" id="QDT36285.1"/>
    </source>
</evidence>